<keyword evidence="8" id="KW-1185">Reference proteome</keyword>
<organism evidence="7 8">
    <name type="scientific">Micromonospora radicis</name>
    <dbReference type="NCBI Taxonomy" id="1894971"/>
    <lineage>
        <taxon>Bacteria</taxon>
        <taxon>Bacillati</taxon>
        <taxon>Actinomycetota</taxon>
        <taxon>Actinomycetes</taxon>
        <taxon>Micromonosporales</taxon>
        <taxon>Micromonosporaceae</taxon>
        <taxon>Micromonospora</taxon>
    </lineage>
</organism>
<dbReference type="Proteomes" id="UP000283832">
    <property type="component" value="Unassembled WGS sequence"/>
</dbReference>
<feature type="domain" description="Laminin G" evidence="6">
    <location>
        <begin position="968"/>
        <end position="1156"/>
    </location>
</feature>
<dbReference type="InterPro" id="IPR050708">
    <property type="entry name" value="T6SS_VgrG/RHS"/>
</dbReference>
<evidence type="ECO:0000256" key="3">
    <source>
        <dbReference type="ARBA" id="ARBA00023157"/>
    </source>
</evidence>
<evidence type="ECO:0000256" key="4">
    <source>
        <dbReference type="SAM" id="Coils"/>
    </source>
</evidence>
<dbReference type="CDD" id="cd00110">
    <property type="entry name" value="LamG"/>
    <property type="match status" value="1"/>
</dbReference>
<dbReference type="Pfam" id="PF20148">
    <property type="entry name" value="DUF6531"/>
    <property type="match status" value="1"/>
</dbReference>
<dbReference type="InterPro" id="IPR036844">
    <property type="entry name" value="Hint_dom_sf"/>
</dbReference>
<dbReference type="PANTHER" id="PTHR32305">
    <property type="match status" value="1"/>
</dbReference>
<protein>
    <submittedName>
        <fullName evidence="7">Teneurin-1</fullName>
    </submittedName>
</protein>
<dbReference type="Gene3D" id="1.20.120.20">
    <property type="entry name" value="Apolipoprotein"/>
    <property type="match status" value="1"/>
</dbReference>
<dbReference type="SUPFAM" id="SSF49899">
    <property type="entry name" value="Concanavalin A-like lectins/glucanases"/>
    <property type="match status" value="3"/>
</dbReference>
<evidence type="ECO:0000256" key="1">
    <source>
        <dbReference type="ARBA" id="ARBA00022729"/>
    </source>
</evidence>
<keyword evidence="3" id="KW-1015">Disulfide bond</keyword>
<evidence type="ECO:0000313" key="7">
    <source>
        <dbReference type="EMBL" id="RIV30233.1"/>
    </source>
</evidence>
<dbReference type="RefSeq" id="WP_119579898.1">
    <property type="nucleotide sequence ID" value="NZ_QXEC01000047.1"/>
</dbReference>
<dbReference type="SMART" id="SM00560">
    <property type="entry name" value="LamGL"/>
    <property type="match status" value="1"/>
</dbReference>
<proteinExistence type="predicted"/>
<feature type="coiled-coil region" evidence="4">
    <location>
        <begin position="3066"/>
        <end position="3155"/>
    </location>
</feature>
<dbReference type="PROSITE" id="PS50818">
    <property type="entry name" value="INTEIN_C_TER"/>
    <property type="match status" value="1"/>
</dbReference>
<dbReference type="Pfam" id="PF07591">
    <property type="entry name" value="PT-HINT"/>
    <property type="match status" value="1"/>
</dbReference>
<sequence length="3620" mass="382034">MGRSFSRAGRRSALVVAVVFGLTVAVPPDVVRPGGEFPLTWLTWFRQHPAWSASAAFVGLPVQQTGRPAQVDPHVPAAATDARRGAGRAPEPAAGTLDSYQPHRIESTPDQTGVAEPGFDARTSKRDARRSSARSDVYVNADGSFTKRTHNRPVNYLAPDGSWQKIDSDLARRPDGRLHVKANRLELSVAGAPPAAGARTARSGADTGATTQEAAQEAELARLTLPTGESVAYRLAESAIGAPEVTGATAFYRDVLPHTDLELTTFDAGIKETLVLRSPEAASTWVFPLQLDGLTPRPTADGAVELLNGEGRAVAWFPHGSMQDSKVDPQSGAPAESSAVSFELVTVDSGPALKVVADPAWLNDPARQYPVRVDPTTTTGTTGDVYVDNDSGTTNHNGDNLPVGTYNGGTVKARSFIHFDEFDDDGLMGKRITAAKLKLFHTWSYDCTSHKPFNVHRINEAWTVANLTTGNYPGPAISSSIGSLTVTDNYPACTNTSAVRSTGRWVTVPLAVDTFNDWSTGGMNEGLALTASVTDSTAWKRFTAANFSAGAYKPYLELTYSNNVAPQINLRYPGNNAVVNTLTPQLLSRAVDSDNWPAKGFTYNYVVTDAATNAAVVNSGWVTTPTWTVPAGRLAWNKTYLYTVRVYDKVSYSAVYPAYAFTTSVPQPLLTTNLAQNAGKGFDPSGGNYTTSATDASIATVGPSLSVTRSYNSLDTRRGNAFGAGWSSLVDVRATQVRDVADSVQSVLVTYPTGQDVAFGRNANGTFSPPSGRFATFVETKDAGGAVTGYTLTDKDATVYTFGRATSTGVFKVTRIADANGRAMTFSYDASANLARATSASGRSLHFTWSTPAGSTKPHVATVATDRAVAGDPNSVATWTYSYGANDQLTRVCPPTDQTRCTTYQQDTTSQYANAVLNAGPYSYWRLDEGAGTTTAASRVLGNAGVDNARYTNVTLGQPAALPGSTATTATFNGTSSHVQLPGKLVADGQYQSISMWFKTSTPNGVLFSYQADAISKGTTAGNYTPSLYIGSDGKLRGEFWTGSATPITTDVAVTDGAWHHVVLAGAGNVQRLYLDGVLKGTLNGTIAQLAGGSANVLVGAGFVGNSWPGHVNSGASPAKATYFNGSIAEVAFFNQALTVTTAAELNSVGRTSHPVLSRILRPSGGVTAEIGYDKTTGRVATVTDENGGGWQLGSPTVSGSSDVYAASVLGAKPADYWRLGEVEVTDAVNEVQGGTATYNEVTLGVTGPFSDSTAGSFNGTTSHVVLPPEDMPTTGPNSVELWFKMPSGNTKGGVLYGYQASPLNEPTVTGNWTPALYVGTDGKLRGGFWTGSSTRVITTAAAVNDNKWHHVVLSAASNTQSLYLDGVAVGKLDNALVTTDAVNAYVGAGKWAGSWPLRGTGDVGYFPGSIAEVAFYRSQLSADQVATHFLASKQTAPVAVTMVSGVATAFPMPVSTIAVTGPTGETTSYTYDLVNGNRLVAQTDGLGNTTKFGYDVGGYGNLTYDPRGVWTQELQDVRGNTKQVITCQDQSAGRCSSVYYTYFPDATTTTLSPDARNDLMLTLRDGRSASATDDTYLTSYGYDTKGNQTTITDPLGRITRMTYTDGSTVAAKDGGFAPAGLPATVTTAGGQTQRITYYASGDIAELVEPGGKITRFTYDGLGQLLTETEVTDTYPAGLTTSRSYDRLGREITETEPAVTNRVTGAVHTAHTSTTYDPDGNITEVTVSDLTGGDAPRTTRHAFNAYGQEASTTNAADQTTRFEYDTYGRIVTETEPDGGVTTSSYDVEGNLLTSTVVGFTGDPNNPSAPRDLVTTRRSYDPAGRLAREVDSMNWETRYTYTDNGLEARIVRADNAGNEFVIEENFYDAAGNVVREVTNNGHTTTTTAYDAAGRTISTTVDPDGLKRTTTLTYDADDNVVSTVSTRPDGTVTGISEAMYDSAGRALAETEYTSTGLTPVARWKLAETGGTTAADSAGNSPAAAIGGVTWSTDRGGSAVLNGTTAYLKSAPVVDTTRAFTVSAWAKLASKNAALGEEQLVLSAPGAIGNSAFKVFYSPVSDRWYTAASVRKADGTTAWFGGGGPNNSVTAGTWTHLALTVDPAGKTLRLYADGVLQTTVNVTENFNNMSTGFTIGGADGFGWFPGSISDVQAYQKALSATEIGQVRAGTAPAAGAQVIRTSQTLDFDGLPTSVTDPNGHTTYYGYDEEGRAVKTTAPAGLVEQAGQLSTMANAVSWVGYNTFDEPTDTRDANGNWSVVEYDAVGRVVTERAPAYTPPGSSTAIVPQSTQAYDAGGQLVSVTDPAGRVTRYEYDQLGRVSKAIAPNDGATTYTYDDLGNMLSSTDPTGAVTTATYDYLGRTRTTTEVVRQQGTNHTTHYGYNAQGWPSTVTTATGVTSSTEYDVVGQPTSVLDGANNRTRYEYDSEGRTTRSIRPNGSYATVEYDLAGRALRTAEYSAAGALLSEQRASYDRAGNMVASTDARGTTTTFEYDATGVLTKQTQPISGSDAIVTTFGYDLEGNRTRFTDGRGNAFHTTYNSWGLPESQVEPATSAHPNPADRTFTIAYDRSGLPVRQTLPGGVSVTNSYDESGQLIRQVGAGAEVETEDREFGYDLAGRMTSLSGSGGTNTISYDDRDLPVSVTGPSGNSAFGYDADGRLASRQDAAGTTSYGYDVAGRLSSLANPSAGVQMAYTYNTLSQVTKITYGANGNSRNFTFDPLRRLTDDELKSPAGASLGKISYGWDPNGNITAKTTTGFAGSAANTYTYDLADRLTSWNNGSAITAYAYDKSGNRVQNGSKLFSYDQRNRLLSADGAGYTYTARGTLAQAAGNTTRTDAFGQVVEQQSTNGTQTYTYDGLGRAMRPGHSYTGLANDLAADASASYVRGPSGEVVGAASGGDQRLVWTDLHTDVVGQFGATGTALTGSVSYDPLGKVLNTVGLLGQLGYQSEWTDALTNRVNMHARWYNTDTGQFDTRDTASNSPVPDSINANRYQYGDANPLIVTDPTGHWGWGSVKKSFSRAVSSVSSSVRSAYSYTSSYASRSYSYASSYASSAYRSAKSTVTKTVTKAKTVVKKKYQQAKRKYSQVKQQVKKKYNQVKRTVKKKYEAVKKHVSKKVAEVKKRAKQAIAKAKQAGKKVAAKAQRTIKKAVSQVRDATNAAKKWVKDHKDVLLEVAAISGAILAGIACTAVTAGAGALACMVGAGALINLAKDAAQGDIHSIGDALGSLGTGAVTGLVGGAGGAIAARVGAAVAKKAGTGLLGRLATESAEAGAEDAMSQLAMSGSYNPRTAAENMVPGLGALNRKSGGGARSGGAVAGGSGGGGFGISVGGAGASCSTSGRRHSFDPKTPVLMADGSSRPIEDVNVGDRVMATDPVAGGSVPKRVTQLHRNLDEDLTDLTVKDQDGKVTKVETTWHHPFWNASERKWTDAKDLKPGTKLLVKGQGAVTVVAVLNKLGLEEMRDLTVADIHTYYVIAGNTPVLVHNCGTQVQPTRTFRAESGIDQERQGPLPRSAFNENGRNLANGDHHYVVMRNGSVRSMPSDRMFAIDETSGHTSLARGEPVFMAGHFQVADGRITEFDNWSGHYSPNDNISGYRPISEVAREALERNGFPGARSAKWDDITK</sequence>
<dbReference type="OrthoDB" id="4981820at2"/>
<dbReference type="InterPro" id="IPR006558">
    <property type="entry name" value="LamG-like"/>
</dbReference>
<dbReference type="NCBIfam" id="TIGR03696">
    <property type="entry name" value="Rhs_assc_core"/>
    <property type="match status" value="1"/>
</dbReference>
<evidence type="ECO:0000256" key="5">
    <source>
        <dbReference type="SAM" id="MobiDB-lite"/>
    </source>
</evidence>
<dbReference type="Gene3D" id="2.180.10.10">
    <property type="entry name" value="RHS repeat-associated core"/>
    <property type="match status" value="4"/>
</dbReference>
<dbReference type="SMART" id="SM00306">
    <property type="entry name" value="HintN"/>
    <property type="match status" value="1"/>
</dbReference>
<dbReference type="Gene3D" id="2.170.16.10">
    <property type="entry name" value="Hedgehog/Intein (Hint) domain"/>
    <property type="match status" value="1"/>
</dbReference>
<dbReference type="Pfam" id="PF25023">
    <property type="entry name" value="TEN_YD-shell"/>
    <property type="match status" value="1"/>
</dbReference>
<dbReference type="Pfam" id="PF13385">
    <property type="entry name" value="Laminin_G_3"/>
    <property type="match status" value="3"/>
</dbReference>
<feature type="region of interest" description="Disordered" evidence="5">
    <location>
        <begin position="3335"/>
        <end position="3356"/>
    </location>
</feature>
<keyword evidence="1" id="KW-0732">Signal</keyword>
<comment type="caution">
    <text evidence="7">The sequence shown here is derived from an EMBL/GenBank/DDBJ whole genome shotgun (WGS) entry which is preliminary data.</text>
</comment>
<dbReference type="InterPro" id="IPR045351">
    <property type="entry name" value="DUF6531"/>
</dbReference>
<dbReference type="SMART" id="SM00282">
    <property type="entry name" value="LamG"/>
    <property type="match status" value="2"/>
</dbReference>
<dbReference type="NCBIfam" id="TIGR01643">
    <property type="entry name" value="YD_repeat_2x"/>
    <property type="match status" value="10"/>
</dbReference>
<name>A0A418MMS7_9ACTN</name>
<dbReference type="PROSITE" id="PS50025">
    <property type="entry name" value="LAM_G_DOMAIN"/>
    <property type="match status" value="1"/>
</dbReference>
<reference evidence="7 8" key="1">
    <citation type="submission" date="2018-08" db="EMBL/GenBank/DDBJ databases">
        <title>Jishengella sp. nov., isolated from a root of Azadirachta indica A. Juss. var. siamensis Valenton.</title>
        <authorList>
            <person name="Kuncharoen N."/>
            <person name="Tanasupawat S."/>
            <person name="Kudo T."/>
            <person name="Ohkuma M."/>
        </authorList>
    </citation>
    <scope>NUCLEOTIDE SEQUENCE [LARGE SCALE GENOMIC DNA]</scope>
    <source>
        <strain evidence="7 8">AZ1-13</strain>
    </source>
</reference>
<dbReference type="Gene3D" id="2.60.120.200">
    <property type="match status" value="3"/>
</dbReference>
<gene>
    <name evidence="7" type="ORF">D2L64_26340</name>
</gene>
<dbReference type="Pfam" id="PF05593">
    <property type="entry name" value="RHS_repeat"/>
    <property type="match status" value="7"/>
</dbReference>
<dbReference type="InterPro" id="IPR001791">
    <property type="entry name" value="Laminin_G"/>
</dbReference>
<feature type="region of interest" description="Disordered" evidence="5">
    <location>
        <begin position="372"/>
        <end position="402"/>
    </location>
</feature>
<dbReference type="InterPro" id="IPR006530">
    <property type="entry name" value="YD"/>
</dbReference>
<dbReference type="InterPro" id="IPR003587">
    <property type="entry name" value="Hint_dom_N"/>
</dbReference>
<dbReference type="SUPFAM" id="SSF51294">
    <property type="entry name" value="Hedgehog/intein (Hint) domain"/>
    <property type="match status" value="1"/>
</dbReference>
<keyword evidence="4" id="KW-0175">Coiled coil</keyword>
<evidence type="ECO:0000256" key="2">
    <source>
        <dbReference type="ARBA" id="ARBA00022737"/>
    </source>
</evidence>
<dbReference type="InterPro" id="IPR056823">
    <property type="entry name" value="TEN-like_YD-shell"/>
</dbReference>
<dbReference type="InterPro" id="IPR013320">
    <property type="entry name" value="ConA-like_dom_sf"/>
</dbReference>
<dbReference type="InterPro" id="IPR031325">
    <property type="entry name" value="RHS_repeat"/>
</dbReference>
<keyword evidence="2" id="KW-0677">Repeat</keyword>
<feature type="region of interest" description="Disordered" evidence="5">
    <location>
        <begin position="192"/>
        <end position="212"/>
    </location>
</feature>
<evidence type="ECO:0000259" key="6">
    <source>
        <dbReference type="PROSITE" id="PS50025"/>
    </source>
</evidence>
<feature type="region of interest" description="Disordered" evidence="5">
    <location>
        <begin position="79"/>
        <end position="135"/>
    </location>
</feature>
<accession>A0A418MMS7</accession>
<dbReference type="InterPro" id="IPR030934">
    <property type="entry name" value="Intein_C"/>
</dbReference>
<evidence type="ECO:0000313" key="8">
    <source>
        <dbReference type="Proteomes" id="UP000283832"/>
    </source>
</evidence>
<dbReference type="PANTHER" id="PTHR32305:SF15">
    <property type="entry name" value="PROTEIN RHSA-RELATED"/>
    <property type="match status" value="1"/>
</dbReference>
<dbReference type="InterPro" id="IPR022385">
    <property type="entry name" value="Rhs_assc_core"/>
</dbReference>
<dbReference type="CDD" id="cd00081">
    <property type="entry name" value="Hint"/>
    <property type="match status" value="1"/>
</dbReference>
<dbReference type="EMBL" id="QXEC01000047">
    <property type="protein sequence ID" value="RIV30233.1"/>
    <property type="molecule type" value="Genomic_DNA"/>
</dbReference>